<protein>
    <recommendedName>
        <fullName evidence="2">DUF8035 domain-containing protein</fullName>
    </recommendedName>
</protein>
<dbReference type="InterPro" id="IPR058348">
    <property type="entry name" value="DUF8035"/>
</dbReference>
<proteinExistence type="predicted"/>
<evidence type="ECO:0000259" key="2">
    <source>
        <dbReference type="Pfam" id="PF26118"/>
    </source>
</evidence>
<feature type="region of interest" description="Disordered" evidence="1">
    <location>
        <begin position="1"/>
        <end position="304"/>
    </location>
</feature>
<reference evidence="3" key="1">
    <citation type="journal article" date="2023" name="Mol. Phylogenet. Evol.">
        <title>Genome-scale phylogeny and comparative genomics of the fungal order Sordariales.</title>
        <authorList>
            <person name="Hensen N."/>
            <person name="Bonometti L."/>
            <person name="Westerberg I."/>
            <person name="Brannstrom I.O."/>
            <person name="Guillou S."/>
            <person name="Cros-Aarteil S."/>
            <person name="Calhoun S."/>
            <person name="Haridas S."/>
            <person name="Kuo A."/>
            <person name="Mondo S."/>
            <person name="Pangilinan J."/>
            <person name="Riley R."/>
            <person name="LaButti K."/>
            <person name="Andreopoulos B."/>
            <person name="Lipzen A."/>
            <person name="Chen C."/>
            <person name="Yan M."/>
            <person name="Daum C."/>
            <person name="Ng V."/>
            <person name="Clum A."/>
            <person name="Steindorff A."/>
            <person name="Ohm R.A."/>
            <person name="Martin F."/>
            <person name="Silar P."/>
            <person name="Natvig D.O."/>
            <person name="Lalanne C."/>
            <person name="Gautier V."/>
            <person name="Ament-Velasquez S.L."/>
            <person name="Kruys A."/>
            <person name="Hutchinson M.I."/>
            <person name="Powell A.J."/>
            <person name="Barry K."/>
            <person name="Miller A.N."/>
            <person name="Grigoriev I.V."/>
            <person name="Debuchy R."/>
            <person name="Gladieux P."/>
            <person name="Hiltunen Thoren M."/>
            <person name="Johannesson H."/>
        </authorList>
    </citation>
    <scope>NUCLEOTIDE SEQUENCE</scope>
    <source>
        <strain evidence="3">CBS 958.72</strain>
    </source>
</reference>
<dbReference type="AlphaFoldDB" id="A0AAE0NNB2"/>
<evidence type="ECO:0000313" key="3">
    <source>
        <dbReference type="EMBL" id="KAK3384678.1"/>
    </source>
</evidence>
<evidence type="ECO:0000256" key="1">
    <source>
        <dbReference type="SAM" id="MobiDB-lite"/>
    </source>
</evidence>
<sequence length="576" mass="67302">MAYRSSVPDLTARSDRGDRPERWDRDRFNNYDQDRGSRFDRVERAETEEDRVYMRGANPPPRAPSYPPPRERSVERRERSVERTERRFRPGDEDDIVFRERERRVVYDDEPRMPPTPRRRPSPPESEVERRVFIDRERERVRVRSPSPAPRRPSRLVRRQSSLDTFDRQPRGYHEREEYGPPARRENREYRPEPYVPIPLPRSRALPPPRVYAERDSYEEIQISDPKRHGDEDFYAYRPERVREKEVIHTRRRTHSRESRASRGTSHHRGRSISSATSSSRSSSVSGGTTITSKSEYPKKGKTRIPSRLVSKRALIDLGYPYLEEGNVIIVQKALGQQNIDDLLKLSADYKKSERELEVTRSSPGDIIEERRTEYIKVPERQTEYIEVPERRTEYVEVPRAEYVQVAPPPSFAPAPHYSHSGPLIIAANPPPESPVEVVKTTVLREVSPARSFTTAYDTTTTTTTYETPIVYDARPREVSNTIPVGPLALAEGRRRRRSADAESLRSEISHLNRELARRDRHERHSSRDFVRAERLSTGELVLYEEEIERIAEPSRGVRLEKDKRGRLAISVPKYR</sequence>
<reference evidence="3" key="2">
    <citation type="submission" date="2023-06" db="EMBL/GenBank/DDBJ databases">
        <authorList>
            <consortium name="Lawrence Berkeley National Laboratory"/>
            <person name="Haridas S."/>
            <person name="Hensen N."/>
            <person name="Bonometti L."/>
            <person name="Westerberg I."/>
            <person name="Brannstrom I.O."/>
            <person name="Guillou S."/>
            <person name="Cros-Aarteil S."/>
            <person name="Calhoun S."/>
            <person name="Kuo A."/>
            <person name="Mondo S."/>
            <person name="Pangilinan J."/>
            <person name="Riley R."/>
            <person name="Labutti K."/>
            <person name="Andreopoulos B."/>
            <person name="Lipzen A."/>
            <person name="Chen C."/>
            <person name="Yanf M."/>
            <person name="Daum C."/>
            <person name="Ng V."/>
            <person name="Clum A."/>
            <person name="Steindorff A."/>
            <person name="Ohm R."/>
            <person name="Martin F."/>
            <person name="Silar P."/>
            <person name="Natvig D."/>
            <person name="Lalanne C."/>
            <person name="Gautier V."/>
            <person name="Ament-Velasquez S.L."/>
            <person name="Kruys A."/>
            <person name="Hutchinson M.I."/>
            <person name="Powell A.J."/>
            <person name="Barry K."/>
            <person name="Miller A.N."/>
            <person name="Grigoriev I.V."/>
            <person name="Debuchy R."/>
            <person name="Gladieux P."/>
            <person name="Thoren M.H."/>
            <person name="Johannesson H."/>
        </authorList>
    </citation>
    <scope>NUCLEOTIDE SEQUENCE</scope>
    <source>
        <strain evidence="3">CBS 958.72</strain>
    </source>
</reference>
<feature type="compositionally biased region" description="Basic and acidic residues" evidence="1">
    <location>
        <begin position="69"/>
        <end position="112"/>
    </location>
</feature>
<gene>
    <name evidence="3" type="ORF">B0T24DRAFT_94682</name>
</gene>
<feature type="compositionally biased region" description="Low complexity" evidence="1">
    <location>
        <begin position="272"/>
        <end position="295"/>
    </location>
</feature>
<feature type="compositionally biased region" description="Basic and acidic residues" evidence="1">
    <location>
        <begin position="12"/>
        <end position="53"/>
    </location>
</feature>
<feature type="compositionally biased region" description="Basic and acidic residues" evidence="1">
    <location>
        <begin position="165"/>
        <end position="192"/>
    </location>
</feature>
<dbReference type="EMBL" id="JAULSN010000001">
    <property type="protein sequence ID" value="KAK3384678.1"/>
    <property type="molecule type" value="Genomic_DNA"/>
</dbReference>
<dbReference type="Pfam" id="PF26118">
    <property type="entry name" value="DUF8035"/>
    <property type="match status" value="1"/>
</dbReference>
<feature type="compositionally biased region" description="Basic and acidic residues" evidence="1">
    <location>
        <begin position="127"/>
        <end position="142"/>
    </location>
</feature>
<keyword evidence="4" id="KW-1185">Reference proteome</keyword>
<name>A0AAE0NNB2_9PEZI</name>
<feature type="compositionally biased region" description="Pro residues" evidence="1">
    <location>
        <begin position="58"/>
        <end position="68"/>
    </location>
</feature>
<feature type="compositionally biased region" description="Pro residues" evidence="1">
    <location>
        <begin position="194"/>
        <end position="210"/>
    </location>
</feature>
<comment type="caution">
    <text evidence="3">The sequence shown here is derived from an EMBL/GenBank/DDBJ whole genome shotgun (WGS) entry which is preliminary data.</text>
</comment>
<feature type="compositionally biased region" description="Basic and acidic residues" evidence="1">
    <location>
        <begin position="238"/>
        <end position="249"/>
    </location>
</feature>
<feature type="domain" description="DUF8035" evidence="2">
    <location>
        <begin position="299"/>
        <end position="352"/>
    </location>
</feature>
<organism evidence="3 4">
    <name type="scientific">Lasiosphaeria ovina</name>
    <dbReference type="NCBI Taxonomy" id="92902"/>
    <lineage>
        <taxon>Eukaryota</taxon>
        <taxon>Fungi</taxon>
        <taxon>Dikarya</taxon>
        <taxon>Ascomycota</taxon>
        <taxon>Pezizomycotina</taxon>
        <taxon>Sordariomycetes</taxon>
        <taxon>Sordariomycetidae</taxon>
        <taxon>Sordariales</taxon>
        <taxon>Lasiosphaeriaceae</taxon>
        <taxon>Lasiosphaeria</taxon>
    </lineage>
</organism>
<dbReference type="Proteomes" id="UP001287356">
    <property type="component" value="Unassembled WGS sequence"/>
</dbReference>
<accession>A0AAE0NNB2</accession>
<evidence type="ECO:0000313" key="4">
    <source>
        <dbReference type="Proteomes" id="UP001287356"/>
    </source>
</evidence>